<protein>
    <submittedName>
        <fullName evidence="10">TonB-dependent receptor</fullName>
    </submittedName>
</protein>
<dbReference type="InterPro" id="IPR039426">
    <property type="entry name" value="TonB-dep_rcpt-like"/>
</dbReference>
<keyword evidence="10" id="KW-0675">Receptor</keyword>
<keyword evidence="6" id="KW-0472">Membrane</keyword>
<dbReference type="InterPro" id="IPR037066">
    <property type="entry name" value="Plug_dom_sf"/>
</dbReference>
<comment type="caution">
    <text evidence="10">The sequence shown here is derived from an EMBL/GenBank/DDBJ whole genome shotgun (WGS) entry which is preliminary data.</text>
</comment>
<dbReference type="SUPFAM" id="SSF56935">
    <property type="entry name" value="Porins"/>
    <property type="match status" value="1"/>
</dbReference>
<dbReference type="GO" id="GO:0009279">
    <property type="term" value="C:cell outer membrane"/>
    <property type="evidence" value="ECO:0007669"/>
    <property type="project" value="UniProtKB-SubCell"/>
</dbReference>
<gene>
    <name evidence="10" type="ORF">FO442_03435</name>
</gene>
<evidence type="ECO:0000259" key="9">
    <source>
        <dbReference type="Pfam" id="PF07715"/>
    </source>
</evidence>
<feature type="chain" id="PRO_5022017922" evidence="8">
    <location>
        <begin position="21"/>
        <end position="644"/>
    </location>
</feature>
<dbReference type="InterPro" id="IPR036942">
    <property type="entry name" value="Beta-barrel_TonB_sf"/>
</dbReference>
<evidence type="ECO:0000256" key="4">
    <source>
        <dbReference type="ARBA" id="ARBA00022692"/>
    </source>
</evidence>
<proteinExistence type="predicted"/>
<dbReference type="Gene3D" id="2.170.130.10">
    <property type="entry name" value="TonB-dependent receptor, plug domain"/>
    <property type="match status" value="1"/>
</dbReference>
<dbReference type="EMBL" id="VLPL01000001">
    <property type="protein sequence ID" value="TSJ48204.1"/>
    <property type="molecule type" value="Genomic_DNA"/>
</dbReference>
<evidence type="ECO:0000256" key="6">
    <source>
        <dbReference type="ARBA" id="ARBA00023136"/>
    </source>
</evidence>
<keyword evidence="3" id="KW-1134">Transmembrane beta strand</keyword>
<organism evidence="10 11">
    <name type="scientific">Fluviicola chungangensis</name>
    <dbReference type="NCBI Taxonomy" id="2597671"/>
    <lineage>
        <taxon>Bacteria</taxon>
        <taxon>Pseudomonadati</taxon>
        <taxon>Bacteroidota</taxon>
        <taxon>Flavobacteriia</taxon>
        <taxon>Flavobacteriales</taxon>
        <taxon>Crocinitomicaceae</taxon>
        <taxon>Fluviicola</taxon>
    </lineage>
</organism>
<keyword evidence="4" id="KW-0812">Transmembrane</keyword>
<evidence type="ECO:0000256" key="3">
    <source>
        <dbReference type="ARBA" id="ARBA00022452"/>
    </source>
</evidence>
<dbReference type="Gene3D" id="2.40.170.20">
    <property type="entry name" value="TonB-dependent receptor, beta-barrel domain"/>
    <property type="match status" value="1"/>
</dbReference>
<dbReference type="AlphaFoldDB" id="A0A556N7P9"/>
<comment type="subcellular location">
    <subcellularLocation>
        <location evidence="1">Cell outer membrane</location>
        <topology evidence="1">Multi-pass membrane protein</topology>
    </subcellularLocation>
</comment>
<dbReference type="GO" id="GO:0015344">
    <property type="term" value="F:siderophore uptake transmembrane transporter activity"/>
    <property type="evidence" value="ECO:0007669"/>
    <property type="project" value="TreeGrafter"/>
</dbReference>
<keyword evidence="2" id="KW-0813">Transport</keyword>
<keyword evidence="5 8" id="KW-0732">Signal</keyword>
<dbReference type="PROSITE" id="PS51257">
    <property type="entry name" value="PROKAR_LIPOPROTEIN"/>
    <property type="match status" value="1"/>
</dbReference>
<accession>A0A556N7P9</accession>
<reference evidence="10 11" key="1">
    <citation type="submission" date="2019-07" db="EMBL/GenBank/DDBJ databases">
        <authorList>
            <person name="Huq M.A."/>
        </authorList>
    </citation>
    <scope>NUCLEOTIDE SEQUENCE [LARGE SCALE GENOMIC DNA]</scope>
    <source>
        <strain evidence="10 11">MAH-3</strain>
    </source>
</reference>
<feature type="signal peptide" evidence="8">
    <location>
        <begin position="1"/>
        <end position="20"/>
    </location>
</feature>
<name>A0A556N7P9_9FLAO</name>
<evidence type="ECO:0000256" key="8">
    <source>
        <dbReference type="SAM" id="SignalP"/>
    </source>
</evidence>
<keyword evidence="7" id="KW-0998">Cell outer membrane</keyword>
<dbReference type="OrthoDB" id="9762903at2"/>
<sequence length="644" mass="73132">MFLKLYIPTLLIITSCPVFGQEVKPIEEVVISPVNEKENSIRIDLSKDKIQNKLANDLGQILSLLPGLQVKNYGDVGGLKTVSFRSLGAAHTALVQDYSLVSTTQSGQADLSSFPVDFIEKLELITLSPTRTEIPIHAKLAGVVVNVESVHSYVGTNQRNLILGAQAGSFDQYEGYLMLQKRSKKWAGTLTGKIRSYGGAYPYTYLNGNTTIKDRRENNSLQEYFGTASVQFSPSQNHRFQLRISGNDYKKDLAGAVIFYNSNAAQYLNGYGLNGTINHQFKKNRWNVFSSLNYQKNNLQYLDSTYLNTLGYLDSRYYSRQFDLQSQAAYSITEKWGILIGSSLISEELKGKLLVGNPYRNTSESVLGIEWKAIGKILAQVGLQGVFEKRDTVLNSQWNILPAVSWSFDLGSRNKIGMVYRYTCRQPSFNELYYQQIGNTKLKSEKAHIASVRYDLTLPFKRGILQTMIQPFYAYVYDKILAIPTKNLFIWSIQNIGISDAAGVEFTELIQKKMKQHTLGMRINYTFQYTQDISDPKSPTYRHILSYAPLHSGSVELDYTWKKLSFFILTSYLGERYALNQNIPANLLEDYLLLDAGASYTQKLNQSELTLRLTVNNITNKQYNYINYFVMPGTHFNIRLQYAL</sequence>
<evidence type="ECO:0000313" key="11">
    <source>
        <dbReference type="Proteomes" id="UP000316008"/>
    </source>
</evidence>
<evidence type="ECO:0000256" key="5">
    <source>
        <dbReference type="ARBA" id="ARBA00022729"/>
    </source>
</evidence>
<evidence type="ECO:0000256" key="7">
    <source>
        <dbReference type="ARBA" id="ARBA00023237"/>
    </source>
</evidence>
<keyword evidence="11" id="KW-1185">Reference proteome</keyword>
<dbReference type="InterPro" id="IPR012910">
    <property type="entry name" value="Plug_dom"/>
</dbReference>
<dbReference type="PANTHER" id="PTHR30069">
    <property type="entry name" value="TONB-DEPENDENT OUTER MEMBRANE RECEPTOR"/>
    <property type="match status" value="1"/>
</dbReference>
<evidence type="ECO:0000256" key="2">
    <source>
        <dbReference type="ARBA" id="ARBA00022448"/>
    </source>
</evidence>
<feature type="domain" description="TonB-dependent receptor plug" evidence="9">
    <location>
        <begin position="43"/>
        <end position="126"/>
    </location>
</feature>
<evidence type="ECO:0000256" key="1">
    <source>
        <dbReference type="ARBA" id="ARBA00004571"/>
    </source>
</evidence>
<evidence type="ECO:0000313" key="10">
    <source>
        <dbReference type="EMBL" id="TSJ48204.1"/>
    </source>
</evidence>
<dbReference type="GO" id="GO:0044718">
    <property type="term" value="P:siderophore transmembrane transport"/>
    <property type="evidence" value="ECO:0007669"/>
    <property type="project" value="TreeGrafter"/>
</dbReference>
<dbReference type="PANTHER" id="PTHR30069:SF29">
    <property type="entry name" value="HEMOGLOBIN AND HEMOGLOBIN-HAPTOGLOBIN-BINDING PROTEIN 1-RELATED"/>
    <property type="match status" value="1"/>
</dbReference>
<dbReference type="Pfam" id="PF07715">
    <property type="entry name" value="Plug"/>
    <property type="match status" value="1"/>
</dbReference>
<dbReference type="Proteomes" id="UP000316008">
    <property type="component" value="Unassembled WGS sequence"/>
</dbReference>